<dbReference type="PROSITE" id="PS00041">
    <property type="entry name" value="HTH_ARAC_FAMILY_1"/>
    <property type="match status" value="1"/>
</dbReference>
<organism evidence="5 6">
    <name type="scientific">Diplocloster agilis</name>
    <dbReference type="NCBI Taxonomy" id="2850323"/>
    <lineage>
        <taxon>Bacteria</taxon>
        <taxon>Bacillati</taxon>
        <taxon>Bacillota</taxon>
        <taxon>Clostridia</taxon>
        <taxon>Lachnospirales</taxon>
        <taxon>Lachnospiraceae</taxon>
        <taxon>Diplocloster</taxon>
    </lineage>
</organism>
<dbReference type="InterPro" id="IPR018062">
    <property type="entry name" value="HTH_AraC-typ_CS"/>
</dbReference>
<evidence type="ECO:0000313" key="5">
    <source>
        <dbReference type="EMBL" id="MBU9736293.1"/>
    </source>
</evidence>
<dbReference type="PANTHER" id="PTHR43280:SF2">
    <property type="entry name" value="HTH-TYPE TRANSCRIPTIONAL REGULATOR EXSA"/>
    <property type="match status" value="1"/>
</dbReference>
<evidence type="ECO:0000259" key="4">
    <source>
        <dbReference type="PROSITE" id="PS01124"/>
    </source>
</evidence>
<sequence length="294" mass="33089">MADYPFQLGSWLFLTPQLSSSIMQAPVPEHEHSTGIYEVHYITSGYGTLIASGQRFDLYPGILYVTGPHIPHSQLLPEQNPMAEACVYYKVSALTGKSAAAPGSEKEDSVVRVLLEHPFWIGRDHHGIRPLLDHIFTELAQKSPETDLMVSCYLKQLVLLLVRNIRDSRKLQGNVTTPAAGEIDLNSKRFYLIECAFLSEFQTITLSSLSSRIGLSTRQTQRLLQTYYGMDFNQKRVQARMAKARLLLESTDLPVGKIAEAAGYATSEHFCNTFRKVYQMTPLQYRRKEGGQPS</sequence>
<dbReference type="Pfam" id="PF02311">
    <property type="entry name" value="AraC_binding"/>
    <property type="match status" value="1"/>
</dbReference>
<dbReference type="InterPro" id="IPR037923">
    <property type="entry name" value="HTH-like"/>
</dbReference>
<evidence type="ECO:0000313" key="6">
    <source>
        <dbReference type="Proteomes" id="UP000712157"/>
    </source>
</evidence>
<evidence type="ECO:0000256" key="2">
    <source>
        <dbReference type="ARBA" id="ARBA00023125"/>
    </source>
</evidence>
<keyword evidence="1" id="KW-0805">Transcription regulation</keyword>
<name>A0A949NGC4_9FIRM</name>
<comment type="caution">
    <text evidence="5">The sequence shown here is derived from an EMBL/GenBank/DDBJ whole genome shotgun (WGS) entry which is preliminary data.</text>
</comment>
<dbReference type="AlphaFoldDB" id="A0A949NGC4"/>
<dbReference type="Proteomes" id="UP000712157">
    <property type="component" value="Unassembled WGS sequence"/>
</dbReference>
<keyword evidence="6" id="KW-1185">Reference proteome</keyword>
<dbReference type="Pfam" id="PF12833">
    <property type="entry name" value="HTH_18"/>
    <property type="match status" value="1"/>
</dbReference>
<keyword evidence="2" id="KW-0238">DNA-binding</keyword>
<proteinExistence type="predicted"/>
<evidence type="ECO:0000256" key="1">
    <source>
        <dbReference type="ARBA" id="ARBA00023015"/>
    </source>
</evidence>
<dbReference type="InterPro" id="IPR014710">
    <property type="entry name" value="RmlC-like_jellyroll"/>
</dbReference>
<dbReference type="InterPro" id="IPR009057">
    <property type="entry name" value="Homeodomain-like_sf"/>
</dbReference>
<keyword evidence="3" id="KW-0804">Transcription</keyword>
<reference evidence="5" key="1">
    <citation type="submission" date="2021-06" db="EMBL/GenBank/DDBJ databases">
        <title>Description of novel taxa of the family Lachnospiraceae.</title>
        <authorList>
            <person name="Chaplin A.V."/>
            <person name="Sokolova S.R."/>
            <person name="Pikina A.P."/>
            <person name="Korzhanova M."/>
            <person name="Belova V."/>
            <person name="Korostin D."/>
            <person name="Efimov B.A."/>
        </authorList>
    </citation>
    <scope>NUCLEOTIDE SEQUENCE</scope>
    <source>
        <strain evidence="5">ASD5720</strain>
    </source>
</reference>
<dbReference type="GO" id="GO:0043565">
    <property type="term" value="F:sequence-specific DNA binding"/>
    <property type="evidence" value="ECO:0007669"/>
    <property type="project" value="InterPro"/>
</dbReference>
<dbReference type="PROSITE" id="PS01124">
    <property type="entry name" value="HTH_ARAC_FAMILY_2"/>
    <property type="match status" value="1"/>
</dbReference>
<dbReference type="GO" id="GO:0003700">
    <property type="term" value="F:DNA-binding transcription factor activity"/>
    <property type="evidence" value="ECO:0007669"/>
    <property type="project" value="InterPro"/>
</dbReference>
<dbReference type="PANTHER" id="PTHR43280">
    <property type="entry name" value="ARAC-FAMILY TRANSCRIPTIONAL REGULATOR"/>
    <property type="match status" value="1"/>
</dbReference>
<dbReference type="RefSeq" id="WP_238721189.1">
    <property type="nucleotide sequence ID" value="NZ_JAHQCW010000008.1"/>
</dbReference>
<gene>
    <name evidence="5" type="ORF">KTH89_07060</name>
</gene>
<accession>A0A949NGC4</accession>
<dbReference type="EMBL" id="JAHQCW010000008">
    <property type="protein sequence ID" value="MBU9736293.1"/>
    <property type="molecule type" value="Genomic_DNA"/>
</dbReference>
<evidence type="ECO:0000256" key="3">
    <source>
        <dbReference type="ARBA" id="ARBA00023163"/>
    </source>
</evidence>
<feature type="domain" description="HTH araC/xylS-type" evidence="4">
    <location>
        <begin position="187"/>
        <end position="288"/>
    </location>
</feature>
<dbReference type="Gene3D" id="2.60.120.10">
    <property type="entry name" value="Jelly Rolls"/>
    <property type="match status" value="1"/>
</dbReference>
<dbReference type="SMART" id="SM00342">
    <property type="entry name" value="HTH_ARAC"/>
    <property type="match status" value="1"/>
</dbReference>
<dbReference type="InterPro" id="IPR003313">
    <property type="entry name" value="AraC-bd"/>
</dbReference>
<dbReference type="SUPFAM" id="SSF46689">
    <property type="entry name" value="Homeodomain-like"/>
    <property type="match status" value="1"/>
</dbReference>
<protein>
    <submittedName>
        <fullName evidence="5">AraC family transcriptional regulator</fullName>
    </submittedName>
</protein>
<dbReference type="InterPro" id="IPR018060">
    <property type="entry name" value="HTH_AraC"/>
</dbReference>
<dbReference type="Gene3D" id="1.10.10.60">
    <property type="entry name" value="Homeodomain-like"/>
    <property type="match status" value="1"/>
</dbReference>
<dbReference type="SUPFAM" id="SSF51215">
    <property type="entry name" value="Regulatory protein AraC"/>
    <property type="match status" value="1"/>
</dbReference>